<name>A0ABQ7H1E4_DUNSA</name>
<keyword evidence="3 5" id="KW-1133">Transmembrane helix</keyword>
<dbReference type="InterPro" id="IPR003689">
    <property type="entry name" value="ZIP"/>
</dbReference>
<evidence type="ECO:0000256" key="4">
    <source>
        <dbReference type="ARBA" id="ARBA00023136"/>
    </source>
</evidence>
<accession>A0ABQ7H1E4</accession>
<feature type="transmembrane region" description="Helical" evidence="5">
    <location>
        <begin position="246"/>
        <end position="268"/>
    </location>
</feature>
<dbReference type="PANTHER" id="PTHR11040">
    <property type="entry name" value="ZINC/IRON TRANSPORTER"/>
    <property type="match status" value="1"/>
</dbReference>
<comment type="subcellular location">
    <subcellularLocation>
        <location evidence="1">Membrane</location>
        <topology evidence="1">Multi-pass membrane protein</topology>
    </subcellularLocation>
</comment>
<evidence type="ECO:0000313" key="6">
    <source>
        <dbReference type="EMBL" id="KAF5840685.1"/>
    </source>
</evidence>
<feature type="transmembrane region" description="Helical" evidence="5">
    <location>
        <begin position="12"/>
        <end position="32"/>
    </location>
</feature>
<protein>
    <submittedName>
        <fullName evidence="6">Zinc-nutrition responsive transporter</fullName>
    </submittedName>
</protein>
<gene>
    <name evidence="6" type="ORF">DUNSADRAFT_15924</name>
</gene>
<sequence length="346" mass="36950">MAQGDDTLDIRIAAVFVVAVAGLIGGLPPLFLKIFKDMTNPIARWLRAASAGIVLSLGFVHILPKGIKEFGNLAGRVPLDPAYNPAGAAVIFGILMMMAVESTVHSINHGEEDTAEYIQHSEEPSDKNLEAKAKQNAADVEGQTQMQRSIEHPHDHKHGSVCMHGSHGHVSSATAAYGTLNQKTLAHMFELGCVVHSVIIGIALGIKDSNFPLARNVVIILCFHQLLEGIGLGAMVAIANFPKVKGVLLILFYSLTAPVGVAIGIGIATSYDKQSIARNATEGTLNSVSAGILIYMGLVQMVAVDFSPESLALLRHWWAKAGMFVSFFIACGCMTMLPVFKNVNND</sequence>
<comment type="caution">
    <text evidence="6">The sequence shown here is derived from an EMBL/GenBank/DDBJ whole genome shotgun (WGS) entry which is preliminary data.</text>
</comment>
<evidence type="ECO:0000256" key="3">
    <source>
        <dbReference type="ARBA" id="ARBA00022989"/>
    </source>
</evidence>
<evidence type="ECO:0000256" key="2">
    <source>
        <dbReference type="ARBA" id="ARBA00022692"/>
    </source>
</evidence>
<dbReference type="Pfam" id="PF02535">
    <property type="entry name" value="Zip"/>
    <property type="match status" value="1"/>
</dbReference>
<evidence type="ECO:0000256" key="5">
    <source>
        <dbReference type="SAM" id="Phobius"/>
    </source>
</evidence>
<organism evidence="6 7">
    <name type="scientific">Dunaliella salina</name>
    <name type="common">Green alga</name>
    <name type="synonym">Protococcus salinus</name>
    <dbReference type="NCBI Taxonomy" id="3046"/>
    <lineage>
        <taxon>Eukaryota</taxon>
        <taxon>Viridiplantae</taxon>
        <taxon>Chlorophyta</taxon>
        <taxon>core chlorophytes</taxon>
        <taxon>Chlorophyceae</taxon>
        <taxon>CS clade</taxon>
        <taxon>Chlamydomonadales</taxon>
        <taxon>Dunaliellaceae</taxon>
        <taxon>Dunaliella</taxon>
    </lineage>
</organism>
<dbReference type="PANTHER" id="PTHR11040:SF44">
    <property type="entry name" value="PROTEIN ZNTC-RELATED"/>
    <property type="match status" value="1"/>
</dbReference>
<keyword evidence="2 5" id="KW-0812">Transmembrane</keyword>
<feature type="transmembrane region" description="Helical" evidence="5">
    <location>
        <begin position="318"/>
        <end position="340"/>
    </location>
</feature>
<reference evidence="6" key="1">
    <citation type="submission" date="2017-08" db="EMBL/GenBank/DDBJ databases">
        <authorList>
            <person name="Polle J.E."/>
            <person name="Barry K."/>
            <person name="Cushman J."/>
            <person name="Schmutz J."/>
            <person name="Tran D."/>
            <person name="Hathwaick L.T."/>
            <person name="Yim W.C."/>
            <person name="Jenkins J."/>
            <person name="Mckie-Krisberg Z.M."/>
            <person name="Prochnik S."/>
            <person name="Lindquist E."/>
            <person name="Dockter R.B."/>
            <person name="Adam C."/>
            <person name="Molina H."/>
            <person name="Bunkerborg J."/>
            <person name="Jin E."/>
            <person name="Buchheim M."/>
            <person name="Magnuson J."/>
        </authorList>
    </citation>
    <scope>NUCLEOTIDE SEQUENCE</scope>
    <source>
        <strain evidence="6">CCAP 19/18</strain>
    </source>
</reference>
<dbReference type="Proteomes" id="UP000815325">
    <property type="component" value="Unassembled WGS sequence"/>
</dbReference>
<dbReference type="EMBL" id="MU069506">
    <property type="protein sequence ID" value="KAF5840685.1"/>
    <property type="molecule type" value="Genomic_DNA"/>
</dbReference>
<feature type="transmembrane region" description="Helical" evidence="5">
    <location>
        <begin position="82"/>
        <end position="100"/>
    </location>
</feature>
<feature type="transmembrane region" description="Helical" evidence="5">
    <location>
        <begin position="218"/>
        <end position="239"/>
    </location>
</feature>
<keyword evidence="4 5" id="KW-0472">Membrane</keyword>
<proteinExistence type="predicted"/>
<keyword evidence="7" id="KW-1185">Reference proteome</keyword>
<feature type="transmembrane region" description="Helical" evidence="5">
    <location>
        <begin position="288"/>
        <end position="306"/>
    </location>
</feature>
<feature type="transmembrane region" description="Helical" evidence="5">
    <location>
        <begin position="44"/>
        <end position="62"/>
    </location>
</feature>
<evidence type="ECO:0000256" key="1">
    <source>
        <dbReference type="ARBA" id="ARBA00004141"/>
    </source>
</evidence>
<evidence type="ECO:0000313" key="7">
    <source>
        <dbReference type="Proteomes" id="UP000815325"/>
    </source>
</evidence>